<dbReference type="Proteomes" id="UP000703661">
    <property type="component" value="Unassembled WGS sequence"/>
</dbReference>
<comment type="caution">
    <text evidence="1">The sequence shown here is derived from an EMBL/GenBank/DDBJ whole genome shotgun (WGS) entry which is preliminary data.</text>
</comment>
<dbReference type="AlphaFoldDB" id="A0A9P6T250"/>
<name>A0A9P6T250_9FUNG</name>
<keyword evidence="2" id="KW-1185">Reference proteome</keyword>
<protein>
    <submittedName>
        <fullName evidence="1">Uncharacterized protein</fullName>
    </submittedName>
</protein>
<organism evidence="1 2">
    <name type="scientific">Entomortierella chlamydospora</name>
    <dbReference type="NCBI Taxonomy" id="101097"/>
    <lineage>
        <taxon>Eukaryota</taxon>
        <taxon>Fungi</taxon>
        <taxon>Fungi incertae sedis</taxon>
        <taxon>Mucoromycota</taxon>
        <taxon>Mortierellomycotina</taxon>
        <taxon>Mortierellomycetes</taxon>
        <taxon>Mortierellales</taxon>
        <taxon>Mortierellaceae</taxon>
        <taxon>Entomortierella</taxon>
    </lineage>
</organism>
<accession>A0A9P6T250</accession>
<proteinExistence type="predicted"/>
<dbReference type="EMBL" id="JAAAID010000315">
    <property type="protein sequence ID" value="KAG0019046.1"/>
    <property type="molecule type" value="Genomic_DNA"/>
</dbReference>
<reference evidence="1" key="1">
    <citation type="journal article" date="2020" name="Fungal Divers.">
        <title>Resolving the Mortierellaceae phylogeny through synthesis of multi-gene phylogenetics and phylogenomics.</title>
        <authorList>
            <person name="Vandepol N."/>
            <person name="Liber J."/>
            <person name="Desiro A."/>
            <person name="Na H."/>
            <person name="Kennedy M."/>
            <person name="Barry K."/>
            <person name="Grigoriev I.V."/>
            <person name="Miller A.N."/>
            <person name="O'Donnell K."/>
            <person name="Stajich J.E."/>
            <person name="Bonito G."/>
        </authorList>
    </citation>
    <scope>NUCLEOTIDE SEQUENCE</scope>
    <source>
        <strain evidence="1">NRRL 2769</strain>
    </source>
</reference>
<evidence type="ECO:0000313" key="1">
    <source>
        <dbReference type="EMBL" id="KAG0019046.1"/>
    </source>
</evidence>
<evidence type="ECO:0000313" key="2">
    <source>
        <dbReference type="Proteomes" id="UP000703661"/>
    </source>
</evidence>
<sequence length="291" mass="32600">MSGGACAFFRHNNPGLLRDAESACIMENIEKHPCTSILKEYADVILENGVEYLQRRLAVDLGLLNAEILEGETVSDAADIRDRTLKVLLMLGEKAMLASKIIRQMQSSEFGDPSDMGRRADCLFMFDDIEISNIEFKKPSTSEAEIGLQNRKNVRLGRCLQQGFVEFGVAEPSVVMADVAGYVAVFYQVKQMGDLHVAGKITPHLVQLPSTDGALWEFLTSPSLAIIWNYLDHLEKQGPKLRMIKRKHEVSISKQKMEQGLSRAKSETTVIRKFEDNVVFSPPRKKIINAQ</sequence>
<gene>
    <name evidence="1" type="ORF">BGZ80_006383</name>
</gene>